<sequence length="340" mass="37466">MVASFWCRRTGTATFVTPHHGPRSRRLRISHTQRLGQHTTALRLQLCRQNQRRIFRAQIKAATDLLPREKVLKSLESAQVADDVAARLVELASRAVKNFQVVTTDFFLRPNEFFGTKRVLSSLAFVGMTGSGGYATAERQLAAFFPKEFALTVEQEQQVAVSNCDSQLRVLEFSGNFLFDRASHSDFLGAVLGSAGLRRERLGDIIVLGDRGAQLIALQNDIQTIQESVVTVRSTPVQIRVLDSLAELEVRPPRSKTMTSVEASLRLDAVASAGFGMSRSKMAEIISAGDVSINWVPSKSAAKSVAEGDTITLRGRGRLEVVAIATTAKGRYRIEMKRFT</sequence>
<organism evidence="3 4">
    <name type="scientific">Cyanidiococcus yangmingshanensis</name>
    <dbReference type="NCBI Taxonomy" id="2690220"/>
    <lineage>
        <taxon>Eukaryota</taxon>
        <taxon>Rhodophyta</taxon>
        <taxon>Bangiophyceae</taxon>
        <taxon>Cyanidiales</taxon>
        <taxon>Cyanidiaceae</taxon>
        <taxon>Cyanidiococcus</taxon>
    </lineage>
</organism>
<evidence type="ECO:0000313" key="3">
    <source>
        <dbReference type="EMBL" id="KAF6002418.1"/>
    </source>
</evidence>
<dbReference type="CDD" id="cd00165">
    <property type="entry name" value="S4"/>
    <property type="match status" value="1"/>
</dbReference>
<keyword evidence="1" id="KW-0694">RNA-binding</keyword>
<dbReference type="Proteomes" id="UP000530660">
    <property type="component" value="Unassembled WGS sequence"/>
</dbReference>
<name>A0A7J7IHC7_9RHOD</name>
<dbReference type="SUPFAM" id="SSF55174">
    <property type="entry name" value="Alpha-L RNA-binding motif"/>
    <property type="match status" value="1"/>
</dbReference>
<dbReference type="Pfam" id="PF17774">
    <property type="entry name" value="YlmH_RBD"/>
    <property type="match status" value="1"/>
</dbReference>
<evidence type="ECO:0000259" key="2">
    <source>
        <dbReference type="SMART" id="SM00363"/>
    </source>
</evidence>
<dbReference type="PANTHER" id="PTHR13633">
    <property type="entry name" value="MITOCHONDRIAL TRANSCRIPTION RESCUE FACTOR 1"/>
    <property type="match status" value="1"/>
</dbReference>
<dbReference type="InterPro" id="IPR036986">
    <property type="entry name" value="S4_RNA-bd_sf"/>
</dbReference>
<gene>
    <name evidence="3" type="ORF">F1559_001878</name>
</gene>
<dbReference type="GO" id="GO:0003723">
    <property type="term" value="F:RNA binding"/>
    <property type="evidence" value="ECO:0007669"/>
    <property type="project" value="UniProtKB-KW"/>
</dbReference>
<dbReference type="AlphaFoldDB" id="A0A7J7IHC7"/>
<dbReference type="PANTHER" id="PTHR13633:SF3">
    <property type="entry name" value="MITOCHONDRIAL TRANSCRIPTION RESCUE FACTOR 1"/>
    <property type="match status" value="1"/>
</dbReference>
<proteinExistence type="predicted"/>
<evidence type="ECO:0000256" key="1">
    <source>
        <dbReference type="PROSITE-ProRule" id="PRU00182"/>
    </source>
</evidence>
<dbReference type="PROSITE" id="PS50889">
    <property type="entry name" value="S4"/>
    <property type="match status" value="1"/>
</dbReference>
<dbReference type="Pfam" id="PF01479">
    <property type="entry name" value="S4"/>
    <property type="match status" value="1"/>
</dbReference>
<comment type="caution">
    <text evidence="3">The sequence shown here is derived from an EMBL/GenBank/DDBJ whole genome shotgun (WGS) entry which is preliminary data.</text>
</comment>
<dbReference type="InterPro" id="IPR002942">
    <property type="entry name" value="S4_RNA-bd"/>
</dbReference>
<dbReference type="Gene3D" id="3.30.70.330">
    <property type="match status" value="1"/>
</dbReference>
<dbReference type="EMBL" id="VWRR01000010">
    <property type="protein sequence ID" value="KAF6002418.1"/>
    <property type="molecule type" value="Genomic_DNA"/>
</dbReference>
<dbReference type="NCBIfam" id="TIGR03069">
    <property type="entry name" value="PS_II_S4"/>
    <property type="match status" value="1"/>
</dbReference>
<keyword evidence="4" id="KW-1185">Reference proteome</keyword>
<evidence type="ECO:0000313" key="4">
    <source>
        <dbReference type="Proteomes" id="UP000530660"/>
    </source>
</evidence>
<dbReference type="InterPro" id="IPR017506">
    <property type="entry name" value="PSII_S4"/>
</dbReference>
<accession>A0A7J7IHC7</accession>
<dbReference type="InterPro" id="IPR012677">
    <property type="entry name" value="Nucleotide-bd_a/b_plait_sf"/>
</dbReference>
<protein>
    <recommendedName>
        <fullName evidence="2">RNA-binding S4 domain-containing protein</fullName>
    </recommendedName>
</protein>
<feature type="domain" description="RNA-binding S4" evidence="2">
    <location>
        <begin position="265"/>
        <end position="322"/>
    </location>
</feature>
<dbReference type="SMART" id="SM00363">
    <property type="entry name" value="S4"/>
    <property type="match status" value="1"/>
</dbReference>
<dbReference type="OrthoDB" id="4150at2759"/>
<reference evidence="3 4" key="1">
    <citation type="journal article" date="2020" name="J. Phycol.">
        <title>Comparative genome analysis reveals Cyanidiococcus gen. nov., a new extremophilic red algal genus sister to Cyanidioschyzon (Cyanidioschyzonaceae, Rhodophyta).</title>
        <authorList>
            <person name="Liu S.-L."/>
            <person name="Chiang Y.-R."/>
            <person name="Yoon H.S."/>
            <person name="Fu H.-Y."/>
        </authorList>
    </citation>
    <scope>NUCLEOTIDE SEQUENCE [LARGE SCALE GENOMIC DNA]</scope>
    <source>
        <strain evidence="3 4">THAL066</strain>
    </source>
</reference>
<dbReference type="InterPro" id="IPR040591">
    <property type="entry name" value="RqcP2_RBD"/>
</dbReference>
<dbReference type="Gene3D" id="3.10.290.10">
    <property type="entry name" value="RNA-binding S4 domain"/>
    <property type="match status" value="1"/>
</dbReference>